<dbReference type="STRING" id="1560234.SP90_07575"/>
<dbReference type="PATRIC" id="fig|1560234.3.peg.336"/>
<evidence type="ECO:0000256" key="7">
    <source>
        <dbReference type="SAM" id="MobiDB-lite"/>
    </source>
</evidence>
<feature type="binding site" evidence="6">
    <location>
        <begin position="425"/>
        <end position="430"/>
    </location>
    <ligand>
        <name>ATP</name>
        <dbReference type="ChEBI" id="CHEBI:30616"/>
    </ligand>
</feature>
<dbReference type="InterPro" id="IPR045851">
    <property type="entry name" value="AMP-bd_C_sf"/>
</dbReference>
<comment type="cofactor">
    <cofactor evidence="6">
        <name>Mg(2+)</name>
        <dbReference type="ChEBI" id="CHEBI:18420"/>
    </cofactor>
</comment>
<dbReference type="GO" id="GO:0019427">
    <property type="term" value="P:acetyl-CoA biosynthetic process from acetate"/>
    <property type="evidence" value="ECO:0007669"/>
    <property type="project" value="UniProtKB-UniRule"/>
</dbReference>
<sequence>MSQHNIISMQDEQRLFTPSPSGVTGTHIQSLKEYETQYKRSMEDNEGFWAERTNELLDWFSPFTSVLDADMDTPDIRWFSGGTLNVAHNCLDRHLELGRKDKTALIWQGEPEEDVVTYTYEELYEEVCRFANVLKKYGINKGDRVALYMPMIPELTIAMLACVRIGAVHSIVFAGFSALSLQSRVMDCEAKVLVTADAVLRSGRVIPLKANADEALKSCPSVEHVVVVDRAGLAEQDKLEWHNERDLWWHQEMRQNDIAPYCECVPMESEDPLFILYTSGSTGKPKGVVHTTGGYLTYAAHSAQWVFDIQESDVYWCTADIGWITGHSYIVYGPMALGATTVMFEGVPSYPSPDRFWNIVEKFGVTIFYTAPTVIRALMREGLEWTQRHDLSSLRVLGTVGEPINPEAWMWYHENIGKGERPIVDTWWQTETGGIMIAALPFATPLKPGSATLPLPGIDARIVRADGTDAEPNEGGHLIIRKPWPGMLRGVFNDPERYKSTYFERFPKMYESGDGARVDDDGYFWIMGRLDDVINVSGHRMGTAEIESALVAHPTVAEAAVVGMPHPIKGESIYAYVTLKAEEEETEELRGQLRTWVRKEIGPIATPEILQFAEELPKTRSGKIMRRILRKIASGSTGDFGDTSTLADPSVISELVEGRTELTGS</sequence>
<feature type="binding site" evidence="6">
    <location>
        <position position="540"/>
    </location>
    <ligand>
        <name>ATP</name>
        <dbReference type="ChEBI" id="CHEBI:30616"/>
    </ligand>
</feature>
<keyword evidence="4 6" id="KW-0067">ATP-binding</keyword>
<dbReference type="InterPro" id="IPR042099">
    <property type="entry name" value="ANL_N_sf"/>
</dbReference>
<dbReference type="FunFam" id="3.30.300.30:FF:000004">
    <property type="entry name" value="Acetyl-coenzyme A synthetase"/>
    <property type="match status" value="1"/>
</dbReference>
<feature type="modified residue" description="N6-acetyllysine" evidence="6">
    <location>
        <position position="623"/>
    </location>
</feature>
<evidence type="ECO:0000256" key="2">
    <source>
        <dbReference type="ARBA" id="ARBA00022598"/>
    </source>
</evidence>
<dbReference type="InterPro" id="IPR025110">
    <property type="entry name" value="AMP-bd_C"/>
</dbReference>
<comment type="similarity">
    <text evidence="1 6">Belongs to the ATP-dependent AMP-binding enzyme family.</text>
</comment>
<dbReference type="NCBIfam" id="TIGR02188">
    <property type="entry name" value="Ac_CoA_lig_AcsA"/>
    <property type="match status" value="1"/>
</dbReference>
<dbReference type="InterPro" id="IPR000873">
    <property type="entry name" value="AMP-dep_synth/lig_dom"/>
</dbReference>
<dbReference type="SUPFAM" id="SSF56801">
    <property type="entry name" value="Acetyl-CoA synthetase-like"/>
    <property type="match status" value="1"/>
</dbReference>
<dbReference type="GO" id="GO:0005524">
    <property type="term" value="F:ATP binding"/>
    <property type="evidence" value="ECO:0007669"/>
    <property type="project" value="UniProtKB-KW"/>
</dbReference>
<feature type="region of interest" description="Disordered" evidence="7">
    <location>
        <begin position="1"/>
        <end position="26"/>
    </location>
</feature>
<evidence type="ECO:0000256" key="6">
    <source>
        <dbReference type="HAMAP-Rule" id="MF_01123"/>
    </source>
</evidence>
<dbReference type="RefSeq" id="WP_066854202.1">
    <property type="nucleotide sequence ID" value="NZ_JXMS01000010.1"/>
</dbReference>
<feature type="binding site" evidence="6">
    <location>
        <begin position="401"/>
        <end position="403"/>
    </location>
    <ligand>
        <name>ATP</name>
        <dbReference type="ChEBI" id="CHEBI:30616"/>
    </ligand>
</feature>
<reference evidence="11 12" key="1">
    <citation type="submission" date="2015-01" db="EMBL/GenBank/DDBJ databases">
        <title>Desulfovibrio sp. JC271 draft genome sequence.</title>
        <authorList>
            <person name="Shivani Y."/>
            <person name="Subhash Y."/>
            <person name="Sasikala C."/>
            <person name="Ramana C.V."/>
        </authorList>
    </citation>
    <scope>NUCLEOTIDE SEQUENCE [LARGE SCALE GENOMIC DNA]</scope>
    <source>
        <strain evidence="11 12">JC271</strain>
    </source>
</reference>
<dbReference type="NCBIfam" id="NF001208">
    <property type="entry name" value="PRK00174.1"/>
    <property type="match status" value="1"/>
</dbReference>
<dbReference type="GO" id="GO:0005829">
    <property type="term" value="C:cytosol"/>
    <property type="evidence" value="ECO:0007669"/>
    <property type="project" value="TreeGrafter"/>
</dbReference>
<dbReference type="EMBL" id="JXMS01000010">
    <property type="protein sequence ID" value="OBQ52424.1"/>
    <property type="molecule type" value="Genomic_DNA"/>
</dbReference>
<feature type="binding site" evidence="6">
    <location>
        <position position="553"/>
    </location>
    <ligand>
        <name>Mg(2+)</name>
        <dbReference type="ChEBI" id="CHEBI:18420"/>
    </ligand>
</feature>
<feature type="binding site" evidence="6">
    <location>
        <position position="551"/>
    </location>
    <ligand>
        <name>Mg(2+)</name>
        <dbReference type="ChEBI" id="CHEBI:18420"/>
    </ligand>
</feature>
<organism evidence="11 12">
    <name type="scientific">Halodesulfovibrio spirochaetisodalis</name>
    <dbReference type="NCBI Taxonomy" id="1560234"/>
    <lineage>
        <taxon>Bacteria</taxon>
        <taxon>Pseudomonadati</taxon>
        <taxon>Thermodesulfobacteriota</taxon>
        <taxon>Desulfovibrionia</taxon>
        <taxon>Desulfovibrionales</taxon>
        <taxon>Desulfovibrionaceae</taxon>
        <taxon>Halodesulfovibrio</taxon>
    </lineage>
</organism>
<keyword evidence="12" id="KW-1185">Reference proteome</keyword>
<dbReference type="PANTHER" id="PTHR24095:SF14">
    <property type="entry name" value="ACETYL-COENZYME A SYNTHETASE 1"/>
    <property type="match status" value="1"/>
</dbReference>
<feature type="binding site" evidence="6">
    <location>
        <position position="325"/>
    </location>
    <ligand>
        <name>CoA</name>
        <dbReference type="ChEBI" id="CHEBI:57287"/>
    </ligand>
</feature>
<keyword evidence="3 6" id="KW-0547">Nucleotide-binding</keyword>
<evidence type="ECO:0000256" key="3">
    <source>
        <dbReference type="ARBA" id="ARBA00022741"/>
    </source>
</evidence>
<dbReference type="InterPro" id="IPR011904">
    <property type="entry name" value="Ac_CoA_lig"/>
</dbReference>
<dbReference type="CDD" id="cd05966">
    <property type="entry name" value="ACS"/>
    <property type="match status" value="1"/>
</dbReference>
<feature type="domain" description="Acetyl-coenzyme A synthetase N-terminal" evidence="10">
    <location>
        <begin position="34"/>
        <end position="90"/>
    </location>
</feature>
<dbReference type="Gene3D" id="3.40.50.12780">
    <property type="entry name" value="N-terminal domain of ligase-like"/>
    <property type="match status" value="1"/>
</dbReference>
<dbReference type="EC" id="6.2.1.1" evidence="6"/>
<comment type="PTM">
    <text evidence="6">Acetylated. Deacetylation by the SIR2-homolog deacetylase activates the enzyme.</text>
</comment>
<protein>
    <recommendedName>
        <fullName evidence="6">Acetyl-coenzyme A synthetase</fullName>
        <shortName evidence="6">AcCoA synthetase</shortName>
        <shortName evidence="6">Acs</shortName>
        <ecNumber evidence="6">6.2.1.1</ecNumber>
    </recommendedName>
    <alternativeName>
        <fullName evidence="6">Acetate--CoA ligase</fullName>
    </alternativeName>
    <alternativeName>
        <fullName evidence="6">Acyl-activating enzyme</fullName>
    </alternativeName>
</protein>
<feature type="binding site" evidence="6">
    <location>
        <position position="537"/>
    </location>
    <ligand>
        <name>CoA</name>
        <dbReference type="ChEBI" id="CHEBI:57287"/>
    </ligand>
</feature>
<comment type="catalytic activity">
    <reaction evidence="6">
        <text>acetate + ATP + CoA = acetyl-CoA + AMP + diphosphate</text>
        <dbReference type="Rhea" id="RHEA:23176"/>
        <dbReference type="ChEBI" id="CHEBI:30089"/>
        <dbReference type="ChEBI" id="CHEBI:30616"/>
        <dbReference type="ChEBI" id="CHEBI:33019"/>
        <dbReference type="ChEBI" id="CHEBI:57287"/>
        <dbReference type="ChEBI" id="CHEBI:57288"/>
        <dbReference type="ChEBI" id="CHEBI:456215"/>
        <dbReference type="EC" id="6.2.1.1"/>
    </reaction>
</comment>
<feature type="domain" description="AMP-dependent synthetase/ligase" evidence="8">
    <location>
        <begin position="99"/>
        <end position="490"/>
    </location>
</feature>
<evidence type="ECO:0000256" key="1">
    <source>
        <dbReference type="ARBA" id="ARBA00006432"/>
    </source>
</evidence>
<dbReference type="GO" id="GO:0046872">
    <property type="term" value="F:metal ion binding"/>
    <property type="evidence" value="ECO:0007669"/>
    <property type="project" value="UniProtKB-KW"/>
</dbReference>
<dbReference type="Proteomes" id="UP000091979">
    <property type="component" value="Unassembled WGS sequence"/>
</dbReference>
<evidence type="ECO:0000259" key="8">
    <source>
        <dbReference type="Pfam" id="PF00501"/>
    </source>
</evidence>
<feature type="domain" description="AMP-binding enzyme C-terminal" evidence="9">
    <location>
        <begin position="545"/>
        <end position="623"/>
    </location>
</feature>
<dbReference type="GO" id="GO:0003987">
    <property type="term" value="F:acetate-CoA ligase activity"/>
    <property type="evidence" value="ECO:0007669"/>
    <property type="project" value="UniProtKB-UniRule"/>
</dbReference>
<feature type="binding site" evidence="6">
    <location>
        <position position="514"/>
    </location>
    <ligand>
        <name>ATP</name>
        <dbReference type="ChEBI" id="CHEBI:30616"/>
    </ligand>
</feature>
<name>A0A1B7XE49_9BACT</name>
<proteinExistence type="inferred from homology"/>
<dbReference type="Gene3D" id="3.30.300.30">
    <property type="match status" value="1"/>
</dbReference>
<comment type="caution">
    <text evidence="6">Lacks conserved residue(s) required for the propagation of feature annotation.</text>
</comment>
<dbReference type="PROSITE" id="PS00455">
    <property type="entry name" value="AMP_BINDING"/>
    <property type="match status" value="1"/>
</dbReference>
<dbReference type="HAMAP" id="MF_01123">
    <property type="entry name" value="Ac_CoA_synth"/>
    <property type="match status" value="1"/>
</dbReference>
<evidence type="ECO:0000259" key="9">
    <source>
        <dbReference type="Pfam" id="PF13193"/>
    </source>
</evidence>
<feature type="binding site" evidence="6">
    <location>
        <position position="529"/>
    </location>
    <ligand>
        <name>ATP</name>
        <dbReference type="ChEBI" id="CHEBI:30616"/>
    </ligand>
</feature>
<evidence type="ECO:0000256" key="5">
    <source>
        <dbReference type="ARBA" id="ARBA00022990"/>
    </source>
</evidence>
<dbReference type="InterPro" id="IPR020845">
    <property type="entry name" value="AMP-binding_CS"/>
</dbReference>
<dbReference type="PANTHER" id="PTHR24095">
    <property type="entry name" value="ACETYL-COENZYME A SYNTHETASE"/>
    <property type="match status" value="1"/>
</dbReference>
<dbReference type="AlphaFoldDB" id="A0A1B7XE49"/>
<comment type="caution">
    <text evidence="11">The sequence shown here is derived from an EMBL/GenBank/DDBJ whole genome shotgun (WGS) entry which is preliminary data.</text>
</comment>
<dbReference type="FunFam" id="3.40.50.12780:FF:000001">
    <property type="entry name" value="Acetyl-coenzyme A synthetase"/>
    <property type="match status" value="1"/>
</dbReference>
<gene>
    <name evidence="6" type="primary">acsA</name>
    <name evidence="11" type="ORF">SP90_07575</name>
</gene>
<evidence type="ECO:0000256" key="4">
    <source>
        <dbReference type="ARBA" id="ARBA00022840"/>
    </source>
</evidence>
<dbReference type="OrthoDB" id="9801302at2"/>
<dbReference type="Pfam" id="PF00501">
    <property type="entry name" value="AMP-binding"/>
    <property type="match status" value="1"/>
</dbReference>
<keyword evidence="6" id="KW-0460">Magnesium</keyword>
<keyword evidence="2 6" id="KW-0436">Ligase</keyword>
<accession>A0A1B7XE49</accession>
<keyword evidence="5 6" id="KW-0007">Acetylation</keyword>
<evidence type="ECO:0000259" key="10">
    <source>
        <dbReference type="Pfam" id="PF16177"/>
    </source>
</evidence>
<comment type="function">
    <text evidence="6">Catalyzes the conversion of acetate into acetyl-CoA (AcCoA), an essential intermediate at the junction of anabolic and catabolic pathways. AcsA undergoes a two-step reaction. In the first half reaction, AcsA combines acetate with ATP to form acetyl-adenylate (AcAMP) intermediate. In the second half reaction, it can then transfer the acetyl group from AcAMP to the sulfhydryl group of CoA, forming the product AcCoA.</text>
</comment>
<dbReference type="Pfam" id="PF13193">
    <property type="entry name" value="AMP-binding_C"/>
    <property type="match status" value="1"/>
</dbReference>
<evidence type="ECO:0000313" key="11">
    <source>
        <dbReference type="EMBL" id="OBQ52424.1"/>
    </source>
</evidence>
<evidence type="ECO:0000313" key="12">
    <source>
        <dbReference type="Proteomes" id="UP000091979"/>
    </source>
</evidence>
<dbReference type="GO" id="GO:0016208">
    <property type="term" value="F:AMP binding"/>
    <property type="evidence" value="ECO:0007669"/>
    <property type="project" value="InterPro"/>
</dbReference>
<dbReference type="Pfam" id="PF16177">
    <property type="entry name" value="ACAS_N"/>
    <property type="match status" value="1"/>
</dbReference>
<dbReference type="InterPro" id="IPR032387">
    <property type="entry name" value="ACAS_N"/>
</dbReference>
<feature type="binding site" evidence="6">
    <location>
        <position position="598"/>
    </location>
    <ligand>
        <name>CoA</name>
        <dbReference type="ChEBI" id="CHEBI:57287"/>
    </ligand>
</feature>
<keyword evidence="6" id="KW-0479">Metal-binding</keyword>
<feature type="binding site" evidence="6">
    <location>
        <position position="556"/>
    </location>
    <ligand>
        <name>Mg(2+)</name>
        <dbReference type="ChEBI" id="CHEBI:18420"/>
    </ligand>
</feature>